<protein>
    <recommendedName>
        <fullName evidence="2">Rho-GAP domain-containing protein</fullName>
    </recommendedName>
</protein>
<reference evidence="3" key="1">
    <citation type="journal article" date="2023" name="Mol. Biol. Evol.">
        <title>Third-Generation Sequencing Reveals the Adaptive Role of the Epigenome in Three Deep-Sea Polychaetes.</title>
        <authorList>
            <person name="Perez M."/>
            <person name="Aroh O."/>
            <person name="Sun Y."/>
            <person name="Lan Y."/>
            <person name="Juniper S.K."/>
            <person name="Young C.R."/>
            <person name="Angers B."/>
            <person name="Qian P.Y."/>
        </authorList>
    </citation>
    <scope>NUCLEOTIDE SEQUENCE</scope>
    <source>
        <strain evidence="3">P08H-3</strain>
    </source>
</reference>
<gene>
    <name evidence="3" type="ORF">LSH36_91g08017</name>
</gene>
<dbReference type="AlphaFoldDB" id="A0AAD9K0W3"/>
<dbReference type="Gene3D" id="1.10.555.10">
    <property type="entry name" value="Rho GTPase activation protein"/>
    <property type="match status" value="1"/>
</dbReference>
<evidence type="ECO:0000259" key="2">
    <source>
        <dbReference type="PROSITE" id="PS50238"/>
    </source>
</evidence>
<organism evidence="3 4">
    <name type="scientific">Paralvinella palmiformis</name>
    <dbReference type="NCBI Taxonomy" id="53620"/>
    <lineage>
        <taxon>Eukaryota</taxon>
        <taxon>Metazoa</taxon>
        <taxon>Spiralia</taxon>
        <taxon>Lophotrochozoa</taxon>
        <taxon>Annelida</taxon>
        <taxon>Polychaeta</taxon>
        <taxon>Sedentaria</taxon>
        <taxon>Canalipalpata</taxon>
        <taxon>Terebellida</taxon>
        <taxon>Terebelliformia</taxon>
        <taxon>Alvinellidae</taxon>
        <taxon>Paralvinella</taxon>
    </lineage>
</organism>
<proteinExistence type="predicted"/>
<feature type="domain" description="Rho-GAP" evidence="2">
    <location>
        <begin position="3"/>
        <end position="96"/>
    </location>
</feature>
<evidence type="ECO:0000313" key="4">
    <source>
        <dbReference type="Proteomes" id="UP001208570"/>
    </source>
</evidence>
<dbReference type="GO" id="GO:0051056">
    <property type="term" value="P:regulation of small GTPase mediated signal transduction"/>
    <property type="evidence" value="ECO:0007669"/>
    <property type="project" value="TreeGrafter"/>
</dbReference>
<dbReference type="SUPFAM" id="SSF48350">
    <property type="entry name" value="GTPase activation domain, GAP"/>
    <property type="match status" value="1"/>
</dbReference>
<dbReference type="GO" id="GO:0007165">
    <property type="term" value="P:signal transduction"/>
    <property type="evidence" value="ECO:0007669"/>
    <property type="project" value="InterPro"/>
</dbReference>
<dbReference type="GO" id="GO:0005096">
    <property type="term" value="F:GTPase activator activity"/>
    <property type="evidence" value="ECO:0007669"/>
    <property type="project" value="UniProtKB-KW"/>
</dbReference>
<accession>A0AAD9K0W3</accession>
<dbReference type="InterPro" id="IPR008936">
    <property type="entry name" value="Rho_GTPase_activation_prot"/>
</dbReference>
<evidence type="ECO:0000313" key="3">
    <source>
        <dbReference type="EMBL" id="KAK2162826.1"/>
    </source>
</evidence>
<dbReference type="PROSITE" id="PS50238">
    <property type="entry name" value="RHOGAP"/>
    <property type="match status" value="1"/>
</dbReference>
<comment type="caution">
    <text evidence="3">The sequence shown here is derived from an EMBL/GenBank/DDBJ whole genome shotgun (WGS) entry which is preliminary data.</text>
</comment>
<dbReference type="PANTHER" id="PTHR14963:SF7">
    <property type="entry name" value="RHO GTPASE-ACTIVATING PROTEIN 19"/>
    <property type="match status" value="1"/>
</dbReference>
<dbReference type="GO" id="GO:0005737">
    <property type="term" value="C:cytoplasm"/>
    <property type="evidence" value="ECO:0007669"/>
    <property type="project" value="TreeGrafter"/>
</dbReference>
<sequence>TEARISDQQSIAQETIDQILPLIDYLNKDTNIKQEGLFRKSGHLGRQKLLREKLHSGDDVKSELQSGVYCAHDCASVLKAFLSELPEPILTERHYK</sequence>
<feature type="non-terminal residue" evidence="3">
    <location>
        <position position="1"/>
    </location>
</feature>
<dbReference type="InterPro" id="IPR000198">
    <property type="entry name" value="RhoGAP_dom"/>
</dbReference>
<dbReference type="Proteomes" id="UP001208570">
    <property type="component" value="Unassembled WGS sequence"/>
</dbReference>
<feature type="non-terminal residue" evidence="3">
    <location>
        <position position="96"/>
    </location>
</feature>
<evidence type="ECO:0000256" key="1">
    <source>
        <dbReference type="ARBA" id="ARBA00022468"/>
    </source>
</evidence>
<keyword evidence="4" id="KW-1185">Reference proteome</keyword>
<name>A0AAD9K0W3_9ANNE</name>
<dbReference type="EMBL" id="JAODUP010000091">
    <property type="protein sequence ID" value="KAK2162826.1"/>
    <property type="molecule type" value="Genomic_DNA"/>
</dbReference>
<keyword evidence="1" id="KW-0343">GTPase activation</keyword>
<dbReference type="Pfam" id="PF00620">
    <property type="entry name" value="RhoGAP"/>
    <property type="match status" value="1"/>
</dbReference>
<dbReference type="PANTHER" id="PTHR14963">
    <property type="entry name" value="RHO GTPASE ACTIVATING PROTEIN 18,19-RELATED"/>
    <property type="match status" value="1"/>
</dbReference>